<keyword evidence="6 8" id="KW-0807">Transducer</keyword>
<dbReference type="Pfam" id="PF00015">
    <property type="entry name" value="MCPsignal"/>
    <property type="match status" value="1"/>
</dbReference>
<evidence type="ECO:0000256" key="7">
    <source>
        <dbReference type="ARBA" id="ARBA00029447"/>
    </source>
</evidence>
<dbReference type="InterPro" id="IPR004010">
    <property type="entry name" value="Double_Cache_2"/>
</dbReference>
<gene>
    <name evidence="13" type="ORF">L2725_21400</name>
</gene>
<organism evidence="13 14">
    <name type="scientific">Shewanella corallii</name>
    <dbReference type="NCBI Taxonomy" id="560080"/>
    <lineage>
        <taxon>Bacteria</taxon>
        <taxon>Pseudomonadati</taxon>
        <taxon>Pseudomonadota</taxon>
        <taxon>Gammaproteobacteria</taxon>
        <taxon>Alteromonadales</taxon>
        <taxon>Shewanellaceae</taxon>
        <taxon>Shewanella</taxon>
    </lineage>
</organism>
<evidence type="ECO:0000256" key="3">
    <source>
        <dbReference type="ARBA" id="ARBA00022692"/>
    </source>
</evidence>
<evidence type="ECO:0000256" key="5">
    <source>
        <dbReference type="ARBA" id="ARBA00023136"/>
    </source>
</evidence>
<comment type="caution">
    <text evidence="13">The sequence shown here is derived from an EMBL/GenBank/DDBJ whole genome shotgun (WGS) entry which is preliminary data.</text>
</comment>
<evidence type="ECO:0000256" key="10">
    <source>
        <dbReference type="SAM" id="Phobius"/>
    </source>
</evidence>
<dbReference type="PANTHER" id="PTHR32089">
    <property type="entry name" value="METHYL-ACCEPTING CHEMOTAXIS PROTEIN MCPB"/>
    <property type="match status" value="1"/>
</dbReference>
<keyword evidence="5 10" id="KW-0472">Membrane</keyword>
<dbReference type="PANTHER" id="PTHR32089:SF120">
    <property type="entry name" value="METHYL-ACCEPTING CHEMOTAXIS PROTEIN TLPQ"/>
    <property type="match status" value="1"/>
</dbReference>
<dbReference type="PROSITE" id="PS50111">
    <property type="entry name" value="CHEMOTAXIS_TRANSDUC_2"/>
    <property type="match status" value="1"/>
</dbReference>
<name>A0ABT0NDU6_9GAMM</name>
<feature type="coiled-coil region" evidence="9">
    <location>
        <begin position="326"/>
        <end position="353"/>
    </location>
</feature>
<feature type="domain" description="Methyl-accepting transducer" evidence="11">
    <location>
        <begin position="262"/>
        <end position="498"/>
    </location>
</feature>
<dbReference type="InterPro" id="IPR004089">
    <property type="entry name" value="MCPsignal_dom"/>
</dbReference>
<keyword evidence="4 10" id="KW-1133">Transmembrane helix</keyword>
<dbReference type="SMART" id="SM00304">
    <property type="entry name" value="HAMP"/>
    <property type="match status" value="2"/>
</dbReference>
<dbReference type="SMART" id="SM00283">
    <property type="entry name" value="MA"/>
    <property type="match status" value="1"/>
</dbReference>
<dbReference type="PRINTS" id="PR00260">
    <property type="entry name" value="CHEMTRNSDUCR"/>
</dbReference>
<protein>
    <submittedName>
        <fullName evidence="13">Methyl-accepting chemotaxis protein</fullName>
    </submittedName>
</protein>
<feature type="domain" description="HAMP" evidence="12">
    <location>
        <begin position="205"/>
        <end position="257"/>
    </location>
</feature>
<evidence type="ECO:0000256" key="8">
    <source>
        <dbReference type="PROSITE-ProRule" id="PRU00284"/>
    </source>
</evidence>
<keyword evidence="2" id="KW-1003">Cell membrane</keyword>
<dbReference type="Pfam" id="PF08269">
    <property type="entry name" value="dCache_2"/>
    <property type="match status" value="1"/>
</dbReference>
<dbReference type="InterPro" id="IPR003660">
    <property type="entry name" value="HAMP_dom"/>
</dbReference>
<dbReference type="Proteomes" id="UP001202831">
    <property type="component" value="Unassembled WGS sequence"/>
</dbReference>
<sequence length="534" mass="58088">MNLRQLNIRQKQLLVEVTSVLILIAVSVYAVLDKRSMAYEERRNQLSAQIDTVYKLVEKYAQEDGEQAQQKALQTLSELRFSGENYFWVLSKDTRMLMHPEQTNLNGTLVSGQKDIEGNALFLDMTNVARNQGKGFVEYYWEKSNGDSSHKLSYVTSFPQWDWVIGTGTLLQDIDNAFYQDAFISLIETIIAATVLLLISNAIGRSITKPVNEMSEKLNKVSQGDLTVRFDDKGKDEIASLSATLNSTLSALQSAVGSAKQSSNQSNELASQISTISNNTAQDAQNQLTQLDQVVSAMNQMSSTINNIAENAETTSTSTNEAASHATQCRSEMDRTQQKMEDLVHKVTSTNEQVGELQSGVSGIQDVVNIIQSISEQTNLLALNAAIEAARAGEQGRGFAVVADEVRTLASRTQESTTEISETINRLIGASQSTTQAMTSCQNQAAESAEATSRIQKLLAEMAAQLVQANENVAQIATAAEEQGVVAGEINQNVDTVHASATSLNNTASTLANQSKQLASSSTELQQQMGQFQA</sequence>
<dbReference type="CDD" id="cd06225">
    <property type="entry name" value="HAMP"/>
    <property type="match status" value="1"/>
</dbReference>
<evidence type="ECO:0000256" key="2">
    <source>
        <dbReference type="ARBA" id="ARBA00022475"/>
    </source>
</evidence>
<dbReference type="EMBL" id="JAKIKT010000013">
    <property type="protein sequence ID" value="MCL2916295.1"/>
    <property type="molecule type" value="Genomic_DNA"/>
</dbReference>
<keyword evidence="14" id="KW-1185">Reference proteome</keyword>
<dbReference type="InterPro" id="IPR004090">
    <property type="entry name" value="Chemotax_Me-accpt_rcpt"/>
</dbReference>
<dbReference type="PROSITE" id="PS50885">
    <property type="entry name" value="HAMP"/>
    <property type="match status" value="1"/>
</dbReference>
<comment type="subcellular location">
    <subcellularLocation>
        <location evidence="1">Cell membrane</location>
        <topology evidence="1">Multi-pass membrane protein</topology>
    </subcellularLocation>
</comment>
<proteinExistence type="inferred from homology"/>
<reference evidence="13 14" key="1">
    <citation type="submission" date="2022-01" db="EMBL/GenBank/DDBJ databases">
        <title>Whole genome-based taxonomy of the Shewanellaceae.</title>
        <authorList>
            <person name="Martin-Rodriguez A.J."/>
        </authorList>
    </citation>
    <scope>NUCLEOTIDE SEQUENCE [LARGE SCALE GENOMIC DNA]</scope>
    <source>
        <strain evidence="13 14">DSM 21332</strain>
    </source>
</reference>
<evidence type="ECO:0000256" key="9">
    <source>
        <dbReference type="SAM" id="Coils"/>
    </source>
</evidence>
<accession>A0ABT0NDU6</accession>
<evidence type="ECO:0000256" key="4">
    <source>
        <dbReference type="ARBA" id="ARBA00022989"/>
    </source>
</evidence>
<evidence type="ECO:0000256" key="6">
    <source>
        <dbReference type="ARBA" id="ARBA00023224"/>
    </source>
</evidence>
<keyword evidence="3 10" id="KW-0812">Transmembrane</keyword>
<evidence type="ECO:0000313" key="14">
    <source>
        <dbReference type="Proteomes" id="UP001202831"/>
    </source>
</evidence>
<dbReference type="Gene3D" id="3.30.450.20">
    <property type="entry name" value="PAS domain"/>
    <property type="match status" value="1"/>
</dbReference>
<dbReference type="InterPro" id="IPR033480">
    <property type="entry name" value="sCache_2"/>
</dbReference>
<dbReference type="SMART" id="SM01049">
    <property type="entry name" value="Cache_2"/>
    <property type="match status" value="1"/>
</dbReference>
<feature type="transmembrane region" description="Helical" evidence="10">
    <location>
        <begin position="12"/>
        <end position="32"/>
    </location>
</feature>
<dbReference type="Gene3D" id="1.10.287.950">
    <property type="entry name" value="Methyl-accepting chemotaxis protein"/>
    <property type="match status" value="1"/>
</dbReference>
<dbReference type="Pfam" id="PF00672">
    <property type="entry name" value="HAMP"/>
    <property type="match status" value="1"/>
</dbReference>
<evidence type="ECO:0000259" key="11">
    <source>
        <dbReference type="PROSITE" id="PS50111"/>
    </source>
</evidence>
<keyword evidence="9" id="KW-0175">Coiled coil</keyword>
<evidence type="ECO:0000256" key="1">
    <source>
        <dbReference type="ARBA" id="ARBA00004651"/>
    </source>
</evidence>
<dbReference type="RefSeq" id="WP_249250847.1">
    <property type="nucleotide sequence ID" value="NZ_JAKIKT010000013.1"/>
</dbReference>
<dbReference type="SUPFAM" id="SSF58104">
    <property type="entry name" value="Methyl-accepting chemotaxis protein (MCP) signaling domain"/>
    <property type="match status" value="1"/>
</dbReference>
<dbReference type="CDD" id="cd11386">
    <property type="entry name" value="MCP_signal"/>
    <property type="match status" value="1"/>
</dbReference>
<evidence type="ECO:0000259" key="12">
    <source>
        <dbReference type="PROSITE" id="PS50885"/>
    </source>
</evidence>
<comment type="similarity">
    <text evidence="7">Belongs to the methyl-accepting chemotaxis (MCP) protein family.</text>
</comment>
<evidence type="ECO:0000313" key="13">
    <source>
        <dbReference type="EMBL" id="MCL2916295.1"/>
    </source>
</evidence>